<dbReference type="EMBL" id="AGEJ01000011">
    <property type="protein sequence ID" value="EMD17068.1"/>
    <property type="molecule type" value="Genomic_DNA"/>
</dbReference>
<evidence type="ECO:0000313" key="10">
    <source>
        <dbReference type="Proteomes" id="UP000011758"/>
    </source>
</evidence>
<dbReference type="InterPro" id="IPR013012">
    <property type="entry name" value="PTS_EIIB_3"/>
</dbReference>
<dbReference type="Gene3D" id="3.40.50.2300">
    <property type="match status" value="1"/>
</dbReference>
<evidence type="ECO:0000256" key="1">
    <source>
        <dbReference type="ARBA" id="ARBA00022448"/>
    </source>
</evidence>
<feature type="domain" description="PTS EIIB type-3" evidence="8">
    <location>
        <begin position="102"/>
        <end position="205"/>
    </location>
</feature>
<keyword evidence="4" id="KW-0808">Transferase</keyword>
<dbReference type="Proteomes" id="UP000011758">
    <property type="component" value="Unassembled WGS sequence"/>
</dbReference>
<dbReference type="eggNOG" id="COG1440">
    <property type="taxonomic scope" value="Bacteria"/>
</dbReference>
<protein>
    <recommendedName>
        <fullName evidence="8">PTS EIIB type-3 domain-containing protein</fullName>
    </recommendedName>
</protein>
<dbReference type="Pfam" id="PF02302">
    <property type="entry name" value="PTS_IIB"/>
    <property type="match status" value="1"/>
</dbReference>
<gene>
    <name evidence="9" type="ORF">HMPREF9943_00631</name>
</gene>
<dbReference type="Gene3D" id="3.30.420.40">
    <property type="match status" value="2"/>
</dbReference>
<evidence type="ECO:0000259" key="8">
    <source>
        <dbReference type="PROSITE" id="PS51100"/>
    </source>
</evidence>
<evidence type="ECO:0000256" key="6">
    <source>
        <dbReference type="ARBA" id="ARBA00022777"/>
    </source>
</evidence>
<dbReference type="PANTHER" id="PTHR34581">
    <property type="entry name" value="PTS SYSTEM N,N'-DIACETYLCHITOBIOSE-SPECIFIC EIIB COMPONENT"/>
    <property type="match status" value="1"/>
</dbReference>
<dbReference type="GO" id="GO:0016301">
    <property type="term" value="F:kinase activity"/>
    <property type="evidence" value="ECO:0007669"/>
    <property type="project" value="UniProtKB-KW"/>
</dbReference>
<evidence type="ECO:0000256" key="3">
    <source>
        <dbReference type="ARBA" id="ARBA00022597"/>
    </source>
</evidence>
<dbReference type="InterPro" id="IPR036095">
    <property type="entry name" value="PTS_EIIB-like_sf"/>
</dbReference>
<dbReference type="STRING" id="999415.HMPREF9943_00631"/>
<dbReference type="InterPro" id="IPR003501">
    <property type="entry name" value="PTS_EIIB_2/3"/>
</dbReference>
<evidence type="ECO:0000256" key="5">
    <source>
        <dbReference type="ARBA" id="ARBA00022683"/>
    </source>
</evidence>
<comment type="caution">
    <text evidence="9">The sequence shown here is derived from an EMBL/GenBank/DDBJ whole genome shotgun (WGS) entry which is preliminary data.</text>
</comment>
<dbReference type="GO" id="GO:0009401">
    <property type="term" value="P:phosphoenolpyruvate-dependent sugar phosphotransferase system"/>
    <property type="evidence" value="ECO:0007669"/>
    <property type="project" value="UniProtKB-KW"/>
</dbReference>
<dbReference type="PANTHER" id="PTHR34581:SF2">
    <property type="entry name" value="PTS SYSTEM N,N'-DIACETYLCHITOBIOSE-SPECIFIC EIIB COMPONENT"/>
    <property type="match status" value="1"/>
</dbReference>
<feature type="modified residue" description="Phosphocysteine; by EIIA" evidence="7">
    <location>
        <position position="109"/>
    </location>
</feature>
<accession>M2NFT8</accession>
<dbReference type="InterPro" id="IPR051819">
    <property type="entry name" value="PTS_sugar-specific_EIIB"/>
</dbReference>
<keyword evidence="2" id="KW-0597">Phosphoprotein</keyword>
<dbReference type="AlphaFoldDB" id="M2NFT8"/>
<keyword evidence="6" id="KW-0418">Kinase</keyword>
<evidence type="ECO:0000256" key="4">
    <source>
        <dbReference type="ARBA" id="ARBA00022679"/>
    </source>
</evidence>
<name>M2NFT8_9FIRM</name>
<dbReference type="GO" id="GO:0008982">
    <property type="term" value="F:protein-N(PI)-phosphohistidine-sugar phosphotransferase activity"/>
    <property type="evidence" value="ECO:0007669"/>
    <property type="project" value="InterPro"/>
</dbReference>
<reference evidence="9 10" key="1">
    <citation type="submission" date="2013-02" db="EMBL/GenBank/DDBJ databases">
        <title>The Genome Sequence of Lactobacillus catenaformis F0143.</title>
        <authorList>
            <consortium name="The Broad Institute Genome Sequencing Platform"/>
            <person name="Earl A."/>
            <person name="Ward D."/>
            <person name="Feldgarden M."/>
            <person name="Gevers D."/>
            <person name="Izard J."/>
            <person name="Blanton J.M."/>
            <person name="Mathney J."/>
            <person name="Dewhirst F.E."/>
            <person name="Young S.K."/>
            <person name="Zeng Q."/>
            <person name="Gargeya S."/>
            <person name="Fitzgerald M."/>
            <person name="Haas B."/>
            <person name="Abouelleil A."/>
            <person name="Alvarado L."/>
            <person name="Arachchi H.M."/>
            <person name="Berlin A."/>
            <person name="Chapman S.B."/>
            <person name="Gearin G."/>
            <person name="Goldberg J."/>
            <person name="Griggs A."/>
            <person name="Gujja S."/>
            <person name="Hansen M."/>
            <person name="Heiman D."/>
            <person name="Howarth C."/>
            <person name="Larimer J."/>
            <person name="Lui A."/>
            <person name="MacDonald P.J.P."/>
            <person name="McCowen C."/>
            <person name="Montmayeur A."/>
            <person name="Murphy C."/>
            <person name="Neiman D."/>
            <person name="Pearson M."/>
            <person name="Priest M."/>
            <person name="Roberts A."/>
            <person name="Saif S."/>
            <person name="Shea T."/>
            <person name="Sisk P."/>
            <person name="Stolte C."/>
            <person name="Sykes S."/>
            <person name="Wortman J."/>
            <person name="Nusbaum C."/>
            <person name="Birren B."/>
        </authorList>
    </citation>
    <scope>NUCLEOTIDE SEQUENCE [LARGE SCALE GENOMIC DNA]</scope>
    <source>
        <strain evidence="9 10">OT 569</strain>
    </source>
</reference>
<evidence type="ECO:0000256" key="7">
    <source>
        <dbReference type="PROSITE-ProRule" id="PRU00423"/>
    </source>
</evidence>
<evidence type="ECO:0000313" key="9">
    <source>
        <dbReference type="EMBL" id="EMD17068.1"/>
    </source>
</evidence>
<organism evidence="9 10">
    <name type="scientific">Eggerthia catenaformis OT 569 = DSM 20559</name>
    <dbReference type="NCBI Taxonomy" id="999415"/>
    <lineage>
        <taxon>Bacteria</taxon>
        <taxon>Bacillati</taxon>
        <taxon>Bacillota</taxon>
        <taxon>Erysipelotrichia</taxon>
        <taxon>Erysipelotrichales</taxon>
        <taxon>Coprobacillaceae</taxon>
        <taxon>Eggerthia</taxon>
    </lineage>
</organism>
<dbReference type="BioCyc" id="ECAT999415-HMP:GTTI-652-MONOMER"/>
<sequence length="467" mass="52790">MDDFLRDIHTLIFKQWILCQSIKGCKMSLKTSGDEEEIYLETERSFGKAAFHKNNVIELVLENRQTGSVDFYLHFQMQTLKHAAGLFHELVNTMIHAQERKKLRILLSCTSGLTTSFFAESLNDAARTIMLDYEFSAVSFNELADQGNDYDVILLAPQIAYQQAYIQSVLHRVPVEAIAPHVFAQYDCGAIFKQIELALKKDIPEVPLLQLKVNINYPEKILSIGVLKSRIHAHIVYRVYQQEEILTNGEMIKPNIDIHDYNDIVNLCLLEHPDLKIVGIAMPGIIQGGHLTMLGEGFDHCDVVGYLRNKHPNISFSLDNDVNAIVSGIYAVNTGYDTMSFYFLPKGNKIGGVGNIFKGQIVKGRQNIAGEVQYLPLNYSKSTEELAKTIEGSTEIVAKTLVSIISILGPDLIAYYCSNVPSIDDLKEEMSRYIPDEYIPVIKKIDNMQEYILFGEMIMCIMRMENA</sequence>
<dbReference type="SUPFAM" id="SSF52794">
    <property type="entry name" value="PTS system IIB component-like"/>
    <property type="match status" value="1"/>
</dbReference>
<proteinExistence type="predicted"/>
<keyword evidence="5" id="KW-0598">Phosphotransferase system</keyword>
<evidence type="ECO:0000256" key="2">
    <source>
        <dbReference type="ARBA" id="ARBA00022553"/>
    </source>
</evidence>
<dbReference type="SUPFAM" id="SSF53067">
    <property type="entry name" value="Actin-like ATPase domain"/>
    <property type="match status" value="1"/>
</dbReference>
<dbReference type="RefSeq" id="WP_004801955.1">
    <property type="nucleotide sequence ID" value="NZ_KB446647.1"/>
</dbReference>
<dbReference type="eggNOG" id="COG1940">
    <property type="taxonomic scope" value="Bacteria"/>
</dbReference>
<dbReference type="InterPro" id="IPR043129">
    <property type="entry name" value="ATPase_NBD"/>
</dbReference>
<keyword evidence="1" id="KW-0813">Transport</keyword>
<dbReference type="PROSITE" id="PS51100">
    <property type="entry name" value="PTS_EIIB_TYPE_3"/>
    <property type="match status" value="1"/>
</dbReference>
<keyword evidence="10" id="KW-1185">Reference proteome</keyword>
<keyword evidence="3" id="KW-0762">Sugar transport</keyword>